<keyword evidence="1" id="KW-1133">Transmembrane helix</keyword>
<dbReference type="EMBL" id="CACTIH010000007">
    <property type="protein sequence ID" value="CAA2933833.1"/>
    <property type="molecule type" value="Genomic_DNA"/>
</dbReference>
<dbReference type="Proteomes" id="UP000594638">
    <property type="component" value="Unassembled WGS sequence"/>
</dbReference>
<keyword evidence="1" id="KW-0812">Transmembrane</keyword>
<comment type="caution">
    <text evidence="2">The sequence shown here is derived from an EMBL/GenBank/DDBJ whole genome shotgun (WGS) entry which is preliminary data.</text>
</comment>
<gene>
    <name evidence="2" type="ORF">OLEA9_A121834</name>
</gene>
<evidence type="ECO:0000313" key="3">
    <source>
        <dbReference type="Proteomes" id="UP000594638"/>
    </source>
</evidence>
<sequence>MKVLVRLTVVASGERGEIYGWGFGMGWVFWCIIVAVGRVDDLEQLELLLWVGSSESDMVSTSTRVSRLDLGHEGRVGSDLDQFEGFWVNVLSLGVIRAA</sequence>
<protein>
    <submittedName>
        <fullName evidence="2">Uncharacterized protein</fullName>
    </submittedName>
</protein>
<dbReference type="AlphaFoldDB" id="A0A8S0P6U8"/>
<keyword evidence="1" id="KW-0472">Membrane</keyword>
<keyword evidence="3" id="KW-1185">Reference proteome</keyword>
<feature type="transmembrane region" description="Helical" evidence="1">
    <location>
        <begin position="18"/>
        <end position="37"/>
    </location>
</feature>
<accession>A0A8S0P6U8</accession>
<dbReference type="Gramene" id="OE9A121834T1">
    <property type="protein sequence ID" value="OE9A121834C1"/>
    <property type="gene ID" value="OE9A121834"/>
</dbReference>
<proteinExistence type="predicted"/>
<organism evidence="2 3">
    <name type="scientific">Olea europaea subsp. europaea</name>
    <dbReference type="NCBI Taxonomy" id="158383"/>
    <lineage>
        <taxon>Eukaryota</taxon>
        <taxon>Viridiplantae</taxon>
        <taxon>Streptophyta</taxon>
        <taxon>Embryophyta</taxon>
        <taxon>Tracheophyta</taxon>
        <taxon>Spermatophyta</taxon>
        <taxon>Magnoliopsida</taxon>
        <taxon>eudicotyledons</taxon>
        <taxon>Gunneridae</taxon>
        <taxon>Pentapetalae</taxon>
        <taxon>asterids</taxon>
        <taxon>lamiids</taxon>
        <taxon>Lamiales</taxon>
        <taxon>Oleaceae</taxon>
        <taxon>Oleeae</taxon>
        <taxon>Olea</taxon>
    </lineage>
</organism>
<evidence type="ECO:0000256" key="1">
    <source>
        <dbReference type="SAM" id="Phobius"/>
    </source>
</evidence>
<reference evidence="2 3" key="1">
    <citation type="submission" date="2019-12" db="EMBL/GenBank/DDBJ databases">
        <authorList>
            <person name="Alioto T."/>
            <person name="Alioto T."/>
            <person name="Gomez Garrido J."/>
        </authorList>
    </citation>
    <scope>NUCLEOTIDE SEQUENCE [LARGE SCALE GENOMIC DNA]</scope>
</reference>
<evidence type="ECO:0000313" key="2">
    <source>
        <dbReference type="EMBL" id="CAA2933833.1"/>
    </source>
</evidence>
<name>A0A8S0P6U8_OLEEU</name>